<comment type="subcellular location">
    <subcellularLocation>
        <location evidence="4">Cytoplasm</location>
    </subcellularLocation>
</comment>
<dbReference type="InterPro" id="IPR003697">
    <property type="entry name" value="Maf-like"/>
</dbReference>
<dbReference type="EMBL" id="RYZH01000016">
    <property type="protein sequence ID" value="RUL87879.1"/>
    <property type="molecule type" value="Genomic_DNA"/>
</dbReference>
<name>A0A432MKU2_9BACT</name>
<evidence type="ECO:0000256" key="4">
    <source>
        <dbReference type="HAMAP-Rule" id="MF_00528"/>
    </source>
</evidence>
<dbReference type="GO" id="GO:0036218">
    <property type="term" value="F:dTTP diphosphatase activity"/>
    <property type="evidence" value="ECO:0007669"/>
    <property type="project" value="RHEA"/>
</dbReference>
<evidence type="ECO:0000256" key="3">
    <source>
        <dbReference type="ARBA" id="ARBA00023080"/>
    </source>
</evidence>
<dbReference type="GO" id="GO:0005737">
    <property type="term" value="C:cytoplasm"/>
    <property type="evidence" value="ECO:0007669"/>
    <property type="project" value="UniProtKB-SubCell"/>
</dbReference>
<dbReference type="PANTHER" id="PTHR43213:SF5">
    <property type="entry name" value="BIFUNCTIONAL DTTP_UTP PYROPHOSPHATASE_METHYLTRANSFERASE PROTEIN-RELATED"/>
    <property type="match status" value="1"/>
</dbReference>
<keyword evidence="4" id="KW-0963">Cytoplasm</keyword>
<dbReference type="PIRSF" id="PIRSF006305">
    <property type="entry name" value="Maf"/>
    <property type="match status" value="1"/>
</dbReference>
<organism evidence="5 6">
    <name type="scientific">Tautonia sociabilis</name>
    <dbReference type="NCBI Taxonomy" id="2080755"/>
    <lineage>
        <taxon>Bacteria</taxon>
        <taxon>Pseudomonadati</taxon>
        <taxon>Planctomycetota</taxon>
        <taxon>Planctomycetia</taxon>
        <taxon>Isosphaerales</taxon>
        <taxon>Isosphaeraceae</taxon>
        <taxon>Tautonia</taxon>
    </lineage>
</organism>
<evidence type="ECO:0000256" key="1">
    <source>
        <dbReference type="ARBA" id="ARBA00001968"/>
    </source>
</evidence>
<dbReference type="NCBIfam" id="TIGR00172">
    <property type="entry name" value="maf"/>
    <property type="match status" value="1"/>
</dbReference>
<dbReference type="PANTHER" id="PTHR43213">
    <property type="entry name" value="BIFUNCTIONAL DTTP/UTP PYROPHOSPHATASE/METHYLTRANSFERASE PROTEIN-RELATED"/>
    <property type="match status" value="1"/>
</dbReference>
<dbReference type="Pfam" id="PF02545">
    <property type="entry name" value="Maf"/>
    <property type="match status" value="1"/>
</dbReference>
<gene>
    <name evidence="5" type="primary">maf</name>
    <name evidence="5" type="ORF">TsocGM_10120</name>
</gene>
<dbReference type="SUPFAM" id="SSF52972">
    <property type="entry name" value="ITPase-like"/>
    <property type="match status" value="1"/>
</dbReference>
<comment type="catalytic activity">
    <reaction evidence="4">
        <text>UTP + H2O = UMP + diphosphate + H(+)</text>
        <dbReference type="Rhea" id="RHEA:29395"/>
        <dbReference type="ChEBI" id="CHEBI:15377"/>
        <dbReference type="ChEBI" id="CHEBI:15378"/>
        <dbReference type="ChEBI" id="CHEBI:33019"/>
        <dbReference type="ChEBI" id="CHEBI:46398"/>
        <dbReference type="ChEBI" id="CHEBI:57865"/>
        <dbReference type="EC" id="3.6.1.9"/>
    </reaction>
</comment>
<keyword evidence="2 4" id="KW-0378">Hydrolase</keyword>
<dbReference type="GO" id="GO:0009117">
    <property type="term" value="P:nucleotide metabolic process"/>
    <property type="evidence" value="ECO:0007669"/>
    <property type="project" value="UniProtKB-KW"/>
</dbReference>
<protein>
    <recommendedName>
        <fullName evidence="4">dTTP/UTP pyrophosphatase</fullName>
        <shortName evidence="4">dTTPase/UTPase</shortName>
        <ecNumber evidence="4">3.6.1.9</ecNumber>
    </recommendedName>
    <alternativeName>
        <fullName evidence="4">Nucleoside triphosphate pyrophosphatase</fullName>
    </alternativeName>
    <alternativeName>
        <fullName evidence="4">Nucleotide pyrophosphatase</fullName>
        <shortName evidence="4">Nucleotide PPase</shortName>
    </alternativeName>
</protein>
<reference evidence="5 6" key="2">
    <citation type="submission" date="2019-01" db="EMBL/GenBank/DDBJ databases">
        <title>Tautonia sociabilis, a novel thermotolerant planctomycete of Isosphaeraceae family, isolated from a 4000 m deep subterranean habitat.</title>
        <authorList>
            <person name="Kovaleva O.L."/>
            <person name="Elcheninov A.G."/>
            <person name="Van Heerden E."/>
            <person name="Toshchakov S.V."/>
            <person name="Novikov A."/>
            <person name="Bonch-Osmolovskaya E.A."/>
            <person name="Kublanov I.V."/>
        </authorList>
    </citation>
    <scope>NUCLEOTIDE SEQUENCE [LARGE SCALE GENOMIC DNA]</scope>
    <source>
        <strain evidence="5 6">GM2012</strain>
    </source>
</reference>
<comment type="similarity">
    <text evidence="4">Belongs to the Maf family. YhdE subfamily.</text>
</comment>
<accession>A0A432MKU2</accession>
<evidence type="ECO:0000313" key="6">
    <source>
        <dbReference type="Proteomes" id="UP000280296"/>
    </source>
</evidence>
<dbReference type="GO" id="GO:0036221">
    <property type="term" value="F:UTP diphosphatase activity"/>
    <property type="evidence" value="ECO:0007669"/>
    <property type="project" value="RHEA"/>
</dbReference>
<comment type="caution">
    <text evidence="4">Lacks conserved residue(s) required for the propagation of feature annotation.</text>
</comment>
<keyword evidence="6" id="KW-1185">Reference proteome</keyword>
<dbReference type="HAMAP" id="MF_00528">
    <property type="entry name" value="Maf"/>
    <property type="match status" value="1"/>
</dbReference>
<feature type="active site" description="Proton acceptor" evidence="4">
    <location>
        <position position="69"/>
    </location>
</feature>
<keyword evidence="3 4" id="KW-0546">Nucleotide metabolism</keyword>
<dbReference type="InterPro" id="IPR029001">
    <property type="entry name" value="ITPase-like_fam"/>
</dbReference>
<dbReference type="OrthoDB" id="9807767at2"/>
<feature type="site" description="Important for substrate specificity" evidence="4">
    <location>
        <position position="154"/>
    </location>
</feature>
<evidence type="ECO:0000313" key="5">
    <source>
        <dbReference type="EMBL" id="RUL87879.1"/>
    </source>
</evidence>
<comment type="function">
    <text evidence="4">Nucleoside triphosphate pyrophosphatase that hydrolyzes dTTP and UTP. May have a dual role in cell division arrest and in preventing the incorporation of modified nucleotides into cellular nucleic acids.</text>
</comment>
<feature type="site" description="Important for substrate specificity" evidence="4">
    <location>
        <position position="11"/>
    </location>
</feature>
<dbReference type="CDD" id="cd00555">
    <property type="entry name" value="Maf"/>
    <property type="match status" value="1"/>
</dbReference>
<comment type="catalytic activity">
    <reaction evidence="4">
        <text>dTTP + H2O = dTMP + diphosphate + H(+)</text>
        <dbReference type="Rhea" id="RHEA:28534"/>
        <dbReference type="ChEBI" id="CHEBI:15377"/>
        <dbReference type="ChEBI" id="CHEBI:15378"/>
        <dbReference type="ChEBI" id="CHEBI:33019"/>
        <dbReference type="ChEBI" id="CHEBI:37568"/>
        <dbReference type="ChEBI" id="CHEBI:63528"/>
        <dbReference type="EC" id="3.6.1.9"/>
    </reaction>
</comment>
<dbReference type="RefSeq" id="WP_126725195.1">
    <property type="nucleotide sequence ID" value="NZ_RYZH01000016.1"/>
</dbReference>
<reference evidence="5 6" key="1">
    <citation type="submission" date="2018-12" db="EMBL/GenBank/DDBJ databases">
        <authorList>
            <person name="Toschakov S.V."/>
        </authorList>
    </citation>
    <scope>NUCLEOTIDE SEQUENCE [LARGE SCALE GENOMIC DNA]</scope>
    <source>
        <strain evidence="5 6">GM2012</strain>
    </source>
</reference>
<dbReference type="Gene3D" id="3.90.950.10">
    <property type="match status" value="1"/>
</dbReference>
<evidence type="ECO:0000256" key="2">
    <source>
        <dbReference type="ARBA" id="ARBA00022801"/>
    </source>
</evidence>
<dbReference type="Proteomes" id="UP000280296">
    <property type="component" value="Unassembled WGS sequence"/>
</dbReference>
<feature type="site" description="Important for substrate specificity" evidence="4">
    <location>
        <position position="70"/>
    </location>
</feature>
<comment type="cofactor">
    <cofactor evidence="1 4">
        <name>a divalent metal cation</name>
        <dbReference type="ChEBI" id="CHEBI:60240"/>
    </cofactor>
</comment>
<comment type="caution">
    <text evidence="5">The sequence shown here is derived from an EMBL/GenBank/DDBJ whole genome shotgun (WGS) entry which is preliminary data.</text>
</comment>
<sequence length="194" mass="21186">MRLILASASPRRRQLLEEAGFAIEVDPSGVEEPEPDGPVDAASYVAELAWRKAHAVASRRGSGLILAADTTCALDGLLLNKPVDRDHAERMLLAQEGREVAILTGLCLYRADLLEWAGAVETSIVHVRRMTDAERLAHLDSGRWEGKAGAYGVQDDDPFVTVVSGSWSNVVGLPMERLEQLLRDHPTLSDAPRR</sequence>
<dbReference type="EC" id="3.6.1.9" evidence="4"/>
<dbReference type="AlphaFoldDB" id="A0A432MKU2"/>
<proteinExistence type="inferred from homology"/>